<dbReference type="RefSeq" id="WP_050666721.1">
    <property type="nucleotide sequence ID" value="NZ_CDDB01000052.1"/>
</dbReference>
<reference evidence="2 3" key="2">
    <citation type="journal article" date="2016" name="Genome Announc.">
        <title>Complete Genome Sequence of the Highly Virulent Aeromonas schubertii Strain WL1483, Isolated from Diseased Snakehead Fish (Channa argus) in China.</title>
        <authorList>
            <person name="Liu L."/>
            <person name="Li N."/>
            <person name="Zhang D."/>
            <person name="Fu X."/>
            <person name="Shi C."/>
            <person name="Lin Q."/>
            <person name="Hao G."/>
        </authorList>
    </citation>
    <scope>NUCLEOTIDE SEQUENCE [LARGE SCALE GENOMIC DNA]</scope>
    <source>
        <strain evidence="2 3">WL1483</strain>
    </source>
</reference>
<feature type="transmembrane region" description="Helical" evidence="1">
    <location>
        <begin position="12"/>
        <end position="36"/>
    </location>
</feature>
<proteinExistence type="predicted"/>
<dbReference type="STRING" id="652.WL1483_4204"/>
<reference evidence="3" key="1">
    <citation type="submission" date="2015-10" db="EMBL/GenBank/DDBJ databases">
        <title>Complete Genome Sequence of Aeromonas schubertii strain WL1483.</title>
        <authorList>
            <person name="Liu L."/>
        </authorList>
    </citation>
    <scope>NUCLEOTIDE SEQUENCE [LARGE SCALE GENOMIC DNA]</scope>
    <source>
        <strain evidence="3">WL1483</strain>
    </source>
</reference>
<evidence type="ECO:0000313" key="2">
    <source>
        <dbReference type="EMBL" id="ALP43623.1"/>
    </source>
</evidence>
<feature type="transmembrane region" description="Helical" evidence="1">
    <location>
        <begin position="127"/>
        <end position="150"/>
    </location>
</feature>
<dbReference type="PATRIC" id="fig|652.5.peg.3303"/>
<dbReference type="AlphaFoldDB" id="A0A0S2SPM4"/>
<keyword evidence="1" id="KW-0472">Membrane</keyword>
<dbReference type="KEGG" id="asr:WL1483_4204"/>
<name>A0A0S2SPM4_9GAMM</name>
<dbReference type="Proteomes" id="UP000058114">
    <property type="component" value="Chromosome"/>
</dbReference>
<dbReference type="Pfam" id="PF11188">
    <property type="entry name" value="DUF2975"/>
    <property type="match status" value="1"/>
</dbReference>
<dbReference type="EMBL" id="CP013067">
    <property type="protein sequence ID" value="ALP43623.1"/>
    <property type="molecule type" value="Genomic_DNA"/>
</dbReference>
<organism evidence="2 3">
    <name type="scientific">Aeromonas schubertii</name>
    <dbReference type="NCBI Taxonomy" id="652"/>
    <lineage>
        <taxon>Bacteria</taxon>
        <taxon>Pseudomonadati</taxon>
        <taxon>Pseudomonadota</taxon>
        <taxon>Gammaproteobacteria</taxon>
        <taxon>Aeromonadales</taxon>
        <taxon>Aeromonadaceae</taxon>
        <taxon>Aeromonas</taxon>
    </lineage>
</organism>
<keyword evidence="1" id="KW-1133">Transmembrane helix</keyword>
<evidence type="ECO:0000313" key="3">
    <source>
        <dbReference type="Proteomes" id="UP000058114"/>
    </source>
</evidence>
<keyword evidence="1" id="KW-0812">Transmembrane</keyword>
<evidence type="ECO:0000256" key="1">
    <source>
        <dbReference type="SAM" id="Phobius"/>
    </source>
</evidence>
<dbReference type="InterPro" id="IPR021354">
    <property type="entry name" value="DUF2975"/>
</dbReference>
<protein>
    <recommendedName>
        <fullName evidence="4">DUF2975 domain-containing protein</fullName>
    </recommendedName>
</protein>
<feature type="transmembrane region" description="Helical" evidence="1">
    <location>
        <begin position="170"/>
        <end position="187"/>
    </location>
</feature>
<dbReference type="OrthoDB" id="5593863at2"/>
<sequence length="200" mass="21730">MTSNKLERMSTLIEWILLFAMLATPLLTIAMSWSYLLGSNDFLQDQLINVLGGSGAHFGYDASGTTRIHATPHSLDAYPLTISTRLLATLVILLPDVVQMLILWQLHQLFSGYRHGMLFTLSQIGRYRMIGLGLCSSFVVSQLTTPLLGAVLTMNGPKLHGSITVGSADFRTLLAGLIVLALALVMGEAKRLADDQALTV</sequence>
<gene>
    <name evidence="2" type="ORF">WL1483_4204</name>
</gene>
<evidence type="ECO:0008006" key="4">
    <source>
        <dbReference type="Google" id="ProtNLM"/>
    </source>
</evidence>
<accession>A0A0S2SPM4</accession>
<feature type="transmembrane region" description="Helical" evidence="1">
    <location>
        <begin position="86"/>
        <end position="106"/>
    </location>
</feature>